<gene>
    <name evidence="2" type="ordered locus">Deba_0328</name>
</gene>
<evidence type="ECO:0000313" key="2">
    <source>
        <dbReference type="EMBL" id="ADK83704.1"/>
    </source>
</evidence>
<evidence type="ECO:0000256" key="1">
    <source>
        <dbReference type="SAM" id="SignalP"/>
    </source>
</evidence>
<sequence>MTGRRATLAALLALLPLCLAAPATAGQTQTRALGPARPLQAAQKLAVNLQDGPAFVVQTSQADGEAQLAQLAASAGLEEGWAFIPAENLWIEIGGQAGKTGRRTYHLLDDTVYHLMMQYDHLVIYHIHPKNSFAGETDGPFHKLQWTVAEALPSYADMAVMIDLSGFFRQHHQAGRLQWAIVSRHGVTTYGLSQRAAENAETVRLKQFAYRPLDKDDDAEMLQKNGALLRPEEGGPAVDAIIEQCARRLCSDQVWVSFRKVGVEVGGGGEEN</sequence>
<keyword evidence="1" id="KW-0732">Signal</keyword>
<name>E1QDR8_DESB2</name>
<dbReference type="RefSeq" id="WP_013257160.1">
    <property type="nucleotide sequence ID" value="NC_014365.1"/>
</dbReference>
<evidence type="ECO:0000313" key="3">
    <source>
        <dbReference type="Proteomes" id="UP000009047"/>
    </source>
</evidence>
<dbReference type="STRING" id="644282.Deba_0328"/>
<dbReference type="HOGENOM" id="CLU_1022056_0_0_7"/>
<organism evidence="2 3">
    <name type="scientific">Desulfarculus baarsii (strain ATCC 33931 / DSM 2075 / LMG 7858 / VKM B-1802 / 2st14)</name>
    <dbReference type="NCBI Taxonomy" id="644282"/>
    <lineage>
        <taxon>Bacteria</taxon>
        <taxon>Pseudomonadati</taxon>
        <taxon>Thermodesulfobacteriota</taxon>
        <taxon>Desulfarculia</taxon>
        <taxon>Desulfarculales</taxon>
        <taxon>Desulfarculaceae</taxon>
        <taxon>Desulfarculus</taxon>
    </lineage>
</organism>
<dbReference type="AlphaFoldDB" id="E1QDR8"/>
<accession>E1QDR8</accession>
<dbReference type="KEGG" id="dbr:Deba_0328"/>
<feature type="chain" id="PRO_5003150316" evidence="1">
    <location>
        <begin position="26"/>
        <end position="272"/>
    </location>
</feature>
<proteinExistence type="predicted"/>
<protein>
    <submittedName>
        <fullName evidence="2">Uncharacterized protein</fullName>
    </submittedName>
</protein>
<dbReference type="eggNOG" id="ENOG502ZGF3">
    <property type="taxonomic scope" value="Bacteria"/>
</dbReference>
<dbReference type="EMBL" id="CP002085">
    <property type="protein sequence ID" value="ADK83704.1"/>
    <property type="molecule type" value="Genomic_DNA"/>
</dbReference>
<reference evidence="2 3" key="1">
    <citation type="journal article" date="2010" name="Stand. Genomic Sci.">
        <title>Complete genome sequence of Desulfarculus baarsii type strain (2st14).</title>
        <authorList>
            <person name="Sun H."/>
            <person name="Spring S."/>
            <person name="Lapidus A."/>
            <person name="Davenport K."/>
            <person name="Del Rio T.G."/>
            <person name="Tice H."/>
            <person name="Nolan M."/>
            <person name="Copeland A."/>
            <person name="Cheng J.F."/>
            <person name="Lucas S."/>
            <person name="Tapia R."/>
            <person name="Goodwin L."/>
            <person name="Pitluck S."/>
            <person name="Ivanova N."/>
            <person name="Pagani I."/>
            <person name="Mavromatis K."/>
            <person name="Ovchinnikova G."/>
            <person name="Pati A."/>
            <person name="Chen A."/>
            <person name="Palaniappan K."/>
            <person name="Hauser L."/>
            <person name="Chang Y.J."/>
            <person name="Jeffries C.D."/>
            <person name="Detter J.C."/>
            <person name="Han C."/>
            <person name="Rohde M."/>
            <person name="Brambilla E."/>
            <person name="Goker M."/>
            <person name="Woyke T."/>
            <person name="Bristow J."/>
            <person name="Eisen J.A."/>
            <person name="Markowitz V."/>
            <person name="Hugenholtz P."/>
            <person name="Kyrpides N.C."/>
            <person name="Klenk H.P."/>
            <person name="Land M."/>
        </authorList>
    </citation>
    <scope>NUCLEOTIDE SEQUENCE [LARGE SCALE GENOMIC DNA]</scope>
    <source>
        <strain evidence="3">ATCC 33931 / DSM 2075 / LMG 7858 / VKM B-1802 / 2st14</strain>
    </source>
</reference>
<dbReference type="Proteomes" id="UP000009047">
    <property type="component" value="Chromosome"/>
</dbReference>
<keyword evidence="3" id="KW-1185">Reference proteome</keyword>
<feature type="signal peptide" evidence="1">
    <location>
        <begin position="1"/>
        <end position="25"/>
    </location>
</feature>